<evidence type="ECO:0000313" key="21">
    <source>
        <dbReference type="Proteomes" id="UP000515135"/>
    </source>
</evidence>
<feature type="region of interest" description="Disordered" evidence="16">
    <location>
        <begin position="1283"/>
        <end position="1337"/>
    </location>
</feature>
<feature type="region of interest" description="Disordered" evidence="16">
    <location>
        <begin position="1527"/>
        <end position="1618"/>
    </location>
</feature>
<keyword evidence="5 17" id="KW-0812">Transmembrane</keyword>
<dbReference type="InterPro" id="IPR003591">
    <property type="entry name" value="Leu-rich_rpt_typical-subtyp"/>
</dbReference>
<feature type="disulfide bond" evidence="15">
    <location>
        <begin position="1358"/>
        <end position="1367"/>
    </location>
</feature>
<dbReference type="SMART" id="SM00369">
    <property type="entry name" value="LRR_TYP"/>
    <property type="match status" value="23"/>
</dbReference>
<keyword evidence="9 17" id="KW-1133">Transmembrane helix</keyword>
<dbReference type="PROSITE" id="PS50104">
    <property type="entry name" value="TIR"/>
    <property type="match status" value="1"/>
</dbReference>
<dbReference type="InterPro" id="IPR036116">
    <property type="entry name" value="FN3_sf"/>
</dbReference>
<evidence type="ECO:0000259" key="20">
    <source>
        <dbReference type="PROSITE" id="PS50104"/>
    </source>
</evidence>
<dbReference type="PROSITE" id="PS00022">
    <property type="entry name" value="EGF_1"/>
    <property type="match status" value="1"/>
</dbReference>
<dbReference type="GO" id="GO:0007165">
    <property type="term" value="P:signal transduction"/>
    <property type="evidence" value="ECO:0007669"/>
    <property type="project" value="InterPro"/>
</dbReference>
<feature type="chain" id="PRO_5027581639" evidence="18">
    <location>
        <begin position="20"/>
        <end position="1618"/>
    </location>
</feature>
<dbReference type="InterPro" id="IPR000483">
    <property type="entry name" value="Cys-rich_flank_reg_C"/>
</dbReference>
<keyword evidence="11 15" id="KW-1015">Disulfide bond</keyword>
<dbReference type="OrthoDB" id="676979at2759"/>
<feature type="compositionally biased region" description="Acidic residues" evidence="16">
    <location>
        <begin position="1294"/>
        <end position="1316"/>
    </location>
</feature>
<dbReference type="SUPFAM" id="SSF49265">
    <property type="entry name" value="Fibronectin type III"/>
    <property type="match status" value="1"/>
</dbReference>
<dbReference type="SUPFAM" id="SSF52058">
    <property type="entry name" value="L domain-like"/>
    <property type="match status" value="3"/>
</dbReference>
<evidence type="ECO:0000256" key="9">
    <source>
        <dbReference type="ARBA" id="ARBA00022989"/>
    </source>
</evidence>
<dbReference type="SMART" id="SM00255">
    <property type="entry name" value="TIR"/>
    <property type="match status" value="1"/>
</dbReference>
<keyword evidence="12" id="KW-0675">Receptor</keyword>
<dbReference type="RefSeq" id="XP_019628166.1">
    <property type="nucleotide sequence ID" value="XM_019772607.1"/>
</dbReference>
<accession>A0A6P4ZER1</accession>
<evidence type="ECO:0000256" key="2">
    <source>
        <dbReference type="ARBA" id="ARBA00009634"/>
    </source>
</evidence>
<dbReference type="Pfam" id="PF13855">
    <property type="entry name" value="LRR_8"/>
    <property type="match status" value="8"/>
</dbReference>
<dbReference type="FunFam" id="3.80.10.10:FF:000770">
    <property type="entry name" value="Uncharacterized protein"/>
    <property type="match status" value="2"/>
</dbReference>
<name>A0A6P4ZER1_BRABE</name>
<evidence type="ECO:0000256" key="14">
    <source>
        <dbReference type="ARBA" id="ARBA00023198"/>
    </source>
</evidence>
<keyword evidence="14" id="KW-0395">Inflammatory response</keyword>
<evidence type="ECO:0000313" key="22">
    <source>
        <dbReference type="RefSeq" id="XP_019628166.1"/>
    </source>
</evidence>
<dbReference type="Pfam" id="PF01582">
    <property type="entry name" value="TIR"/>
    <property type="match status" value="1"/>
</dbReference>
<dbReference type="GO" id="GO:0038023">
    <property type="term" value="F:signaling receptor activity"/>
    <property type="evidence" value="ECO:0007669"/>
    <property type="project" value="TreeGrafter"/>
</dbReference>
<dbReference type="InterPro" id="IPR032675">
    <property type="entry name" value="LRR_dom_sf"/>
</dbReference>
<keyword evidence="15" id="KW-0245">EGF-like domain</keyword>
<dbReference type="InterPro" id="IPR000372">
    <property type="entry name" value="LRRNT"/>
</dbReference>
<evidence type="ECO:0000256" key="1">
    <source>
        <dbReference type="ARBA" id="ARBA00004479"/>
    </source>
</evidence>
<keyword evidence="13" id="KW-0325">Glycoprotein</keyword>
<evidence type="ECO:0000256" key="10">
    <source>
        <dbReference type="ARBA" id="ARBA00023136"/>
    </source>
</evidence>
<evidence type="ECO:0000256" key="8">
    <source>
        <dbReference type="ARBA" id="ARBA00022859"/>
    </source>
</evidence>
<evidence type="ECO:0000256" key="13">
    <source>
        <dbReference type="ARBA" id="ARBA00023180"/>
    </source>
</evidence>
<feature type="domain" description="TIR" evidence="20">
    <location>
        <begin position="720"/>
        <end position="862"/>
    </location>
</feature>
<dbReference type="GO" id="GO:0005886">
    <property type="term" value="C:plasma membrane"/>
    <property type="evidence" value="ECO:0007669"/>
    <property type="project" value="TreeGrafter"/>
</dbReference>
<evidence type="ECO:0000256" key="6">
    <source>
        <dbReference type="ARBA" id="ARBA00022729"/>
    </source>
</evidence>
<dbReference type="InterPro" id="IPR000157">
    <property type="entry name" value="TIR_dom"/>
</dbReference>
<keyword evidence="21" id="KW-1185">Reference proteome</keyword>
<keyword evidence="8" id="KW-0391">Immunity</keyword>
<dbReference type="PANTHER" id="PTHR24365:SF530">
    <property type="entry name" value="MSTPROX-RELATED"/>
    <property type="match status" value="1"/>
</dbReference>
<dbReference type="InterPro" id="IPR035897">
    <property type="entry name" value="Toll_tir_struct_dom_sf"/>
</dbReference>
<dbReference type="Gene3D" id="2.60.40.10">
    <property type="entry name" value="Immunoglobulins"/>
    <property type="match status" value="1"/>
</dbReference>
<feature type="domain" description="EGF-like" evidence="19">
    <location>
        <begin position="1332"/>
        <end position="1368"/>
    </location>
</feature>
<reference evidence="22" key="1">
    <citation type="submission" date="2025-08" db="UniProtKB">
        <authorList>
            <consortium name="RefSeq"/>
        </authorList>
    </citation>
    <scope>IDENTIFICATION</scope>
    <source>
        <tissue evidence="22">Gonad</tissue>
    </source>
</reference>
<evidence type="ECO:0000256" key="12">
    <source>
        <dbReference type="ARBA" id="ARBA00023170"/>
    </source>
</evidence>
<organism evidence="21 22">
    <name type="scientific">Branchiostoma belcheri</name>
    <name type="common">Amphioxus</name>
    <dbReference type="NCBI Taxonomy" id="7741"/>
    <lineage>
        <taxon>Eukaryota</taxon>
        <taxon>Metazoa</taxon>
        <taxon>Chordata</taxon>
        <taxon>Cephalochordata</taxon>
        <taxon>Leptocardii</taxon>
        <taxon>Amphioxiformes</taxon>
        <taxon>Branchiostomatidae</taxon>
        <taxon>Branchiostoma</taxon>
    </lineage>
</organism>
<dbReference type="PROSITE" id="PS51450">
    <property type="entry name" value="LRR"/>
    <property type="match status" value="8"/>
</dbReference>
<evidence type="ECO:0000256" key="3">
    <source>
        <dbReference type="ARBA" id="ARBA00022588"/>
    </source>
</evidence>
<dbReference type="PROSITE" id="PS01186">
    <property type="entry name" value="EGF_2"/>
    <property type="match status" value="1"/>
</dbReference>
<gene>
    <name evidence="22" type="primary">LOC109472758</name>
</gene>
<comment type="subcellular location">
    <subcellularLocation>
        <location evidence="1">Membrane</location>
        <topology evidence="1">Single-pass type I membrane protein</topology>
    </subcellularLocation>
</comment>
<dbReference type="Gene3D" id="3.40.50.10140">
    <property type="entry name" value="Toll/interleukin-1 receptor homology (TIR) domain"/>
    <property type="match status" value="1"/>
</dbReference>
<dbReference type="GO" id="GO:0045087">
    <property type="term" value="P:innate immune response"/>
    <property type="evidence" value="ECO:0007669"/>
    <property type="project" value="UniProtKB-KW"/>
</dbReference>
<dbReference type="FunFam" id="3.40.50.10140:FF:000001">
    <property type="entry name" value="Toll-like receptor 2"/>
    <property type="match status" value="1"/>
</dbReference>
<evidence type="ECO:0000256" key="5">
    <source>
        <dbReference type="ARBA" id="ARBA00022692"/>
    </source>
</evidence>
<dbReference type="SUPFAM" id="SSF57196">
    <property type="entry name" value="EGF/Laminin"/>
    <property type="match status" value="1"/>
</dbReference>
<dbReference type="PRINTS" id="PR00019">
    <property type="entry name" value="LEURICHRPT"/>
</dbReference>
<dbReference type="SMART" id="SM00082">
    <property type="entry name" value="LRRCT"/>
    <property type="match status" value="2"/>
</dbReference>
<keyword evidence="7" id="KW-0677">Repeat</keyword>
<dbReference type="InterPro" id="IPR003961">
    <property type="entry name" value="FN3_dom"/>
</dbReference>
<proteinExistence type="inferred from homology"/>
<dbReference type="SMART" id="SM00365">
    <property type="entry name" value="LRR_SD22"/>
    <property type="match status" value="8"/>
</dbReference>
<comment type="similarity">
    <text evidence="2">Belongs to the Toll-like receptor family.</text>
</comment>
<evidence type="ECO:0000256" key="17">
    <source>
        <dbReference type="SAM" id="Phobius"/>
    </source>
</evidence>
<feature type="signal peptide" evidence="18">
    <location>
        <begin position="1"/>
        <end position="19"/>
    </location>
</feature>
<feature type="transmembrane region" description="Helical" evidence="17">
    <location>
        <begin position="1496"/>
        <end position="1515"/>
    </location>
</feature>
<dbReference type="InterPro" id="IPR001611">
    <property type="entry name" value="Leu-rich_rpt"/>
</dbReference>
<dbReference type="SUPFAM" id="SSF52200">
    <property type="entry name" value="Toll/Interleukin receptor TIR domain"/>
    <property type="match status" value="1"/>
</dbReference>
<comment type="caution">
    <text evidence="15">Lacks conserved residue(s) required for the propagation of feature annotation.</text>
</comment>
<feature type="compositionally biased region" description="Polar residues" evidence="16">
    <location>
        <begin position="1535"/>
        <end position="1546"/>
    </location>
</feature>
<dbReference type="PANTHER" id="PTHR24365">
    <property type="entry name" value="TOLL-LIKE RECEPTOR"/>
    <property type="match status" value="1"/>
</dbReference>
<evidence type="ECO:0000259" key="19">
    <source>
        <dbReference type="PROSITE" id="PS50026"/>
    </source>
</evidence>
<evidence type="ECO:0000256" key="7">
    <source>
        <dbReference type="ARBA" id="ARBA00022737"/>
    </source>
</evidence>
<evidence type="ECO:0000256" key="11">
    <source>
        <dbReference type="ARBA" id="ARBA00023157"/>
    </source>
</evidence>
<dbReference type="PROSITE" id="PS50026">
    <property type="entry name" value="EGF_3"/>
    <property type="match status" value="1"/>
</dbReference>
<dbReference type="InterPro" id="IPR013783">
    <property type="entry name" value="Ig-like_fold"/>
</dbReference>
<dbReference type="GeneID" id="109472758"/>
<keyword evidence="6 18" id="KW-0732">Signal</keyword>
<feature type="compositionally biased region" description="Polar residues" evidence="16">
    <location>
        <begin position="1587"/>
        <end position="1604"/>
    </location>
</feature>
<evidence type="ECO:0000256" key="4">
    <source>
        <dbReference type="ARBA" id="ARBA00022614"/>
    </source>
</evidence>
<feature type="compositionally biased region" description="Basic and acidic residues" evidence="16">
    <location>
        <begin position="1577"/>
        <end position="1586"/>
    </location>
</feature>
<dbReference type="InterPro" id="IPR000742">
    <property type="entry name" value="EGF"/>
</dbReference>
<dbReference type="Proteomes" id="UP000515135">
    <property type="component" value="Unplaced"/>
</dbReference>
<dbReference type="Gene3D" id="3.80.10.10">
    <property type="entry name" value="Ribonuclease Inhibitor"/>
    <property type="match status" value="6"/>
</dbReference>
<keyword evidence="3" id="KW-0399">Innate immunity</keyword>
<sequence length="1618" mass="184576">MSPVLLLFLVLQLEWFAEGTSTTRPEIPCQIVGSTVNCQGLQLASVPHPLPNTTVSLRLCHNQLQELRNNSFQGLSSLVDLQVCYNQVEFVEEDTFAGLGCLQTLDLSSNNIITLRKEVFFPLKSLQRLDLSWNGLLEIPKGILALASLQYVRLSRNNISSINLDIFRELHHIQEIILDNNPVLYITEGDLRIVKQLKIKHLSITGTVPTLAQIQDGALSRLKSIKKLDLSGIKIGTRQDFRRHLSELKNGTVTSLCLVHVSLGTPEKETLDCLPKSLETLNLEDNEIRILKNDIFVGLPNLKELAFGLNPISTIENKAFDGLEKLEVLDLILNDLTFLNQEVFLPISLTLQKLDLGGNDLRVQPGNFQDLQKLESLNLENNGITILKPSHFQGLRNLKELNIDDNAALFPRSYSGTFQHMPRLNKLYSRWNIAGDSVENTLKTIPASLHVIDFTGCRFHLHVDSKLDFVPQKSLQRLIIRKVDIVGSLSPITYPFLSWTFHNLTELEWLDMALNHFSVVPMEALWHLRKLTHLDLHGNSLGSLHVKTFRDLESLEFLDLSSNKIYSINPRLLSPMTSLKVLNLTQNFVSSIEAPTVLFFHSLYLLDLSHNPFSCTCDLLDFVEWIKNTTSVRIQNLVPRTPYSCFSPEERRNLPLLDLDLDCDLHTAYYMCIVTSTLVFLYTIAAFLLGKYHPYLQYCFLYLRGKARGYKAIPRRNQHILYDAFVSYNCESLRWVQNHLIPNLEERRPHYRLCIADRDFIGGRDIVDNITDGILQSRKTVCLLTRRFIRSGWCTLEFKIARHRLFDEGKDVLILVLLENIPVTQLSRYHLLQKLMSKKTYLVWPQDTPGRVLFWERLRQALGSRNELPQGSSSSEINAEDRMRKGRPQTTLLLLAAFLHISVHGCPTNCTCRPDDRVDCQHGHLTNIPTDIPRGTAHLQLQYNRIHSLGPDAFQFSIFRRLRTLELSHNELVSIHPDAFRQQDSALELLDLSNNNLSSLLPYTFDMLYQLKHLHLQGNNLPIIDQNTFNGLRSLQVLNLQDNDISMVAPNLFQHLPTLVDLSLRSNQLGYLHDRTFEGLSSLRTLDLSRNRIIGLENDVFFGLDNLNNLRLDFNRLTMIPDLPETWFPRNCLKRLNLSHNPIETITDHALGLAIELEELYVHDLPELSTVENFAFRGLPKLQQLHMCNNPGLQTLPEHVFFGLTRIRHINVRNNSFNAIGSIVPKSLELHEVDMSDNPWDCSCENDDFREWLKRFDSHGDILNDDRLLCRYPAELEGEELLSIPEDYCNDGHDSEEEKDGEREEEEYREEGSEEDGPSRGNPEPEPEPDEPEVPCSHDACLMQGQCSMRGDLAYCRCPRPYRGSYCEKYGEKGKLKDISAESKTETTIDVSWTVKQNDNNTTFLVYWSVNGPMQYKVTGDLHHSTNRYRITGLDPGSFHRVCIYSNRYNFEISHKCKDLGTLGYSGENPWQGDDSSMFPPPPPRDPFKIVNIGKAIGIGGGVVILIGIMIGVACRIRYLRRTANTEPEAPPEYNGTQSREPQFQLQDLPPPYHEVVNQGFANPAVNPGSVNPGFVHPDHQQRDNTNRSSNNMLNSAPSLPTISEENEGGPDMEQHRK</sequence>
<dbReference type="SMART" id="SM00013">
    <property type="entry name" value="LRRNT"/>
    <property type="match status" value="2"/>
</dbReference>
<evidence type="ECO:0000256" key="16">
    <source>
        <dbReference type="SAM" id="MobiDB-lite"/>
    </source>
</evidence>
<dbReference type="CDD" id="cd00063">
    <property type="entry name" value="FN3"/>
    <property type="match status" value="1"/>
</dbReference>
<protein>
    <submittedName>
        <fullName evidence="22">Uncharacterized protein LOC109472758</fullName>
    </submittedName>
</protein>
<dbReference type="KEGG" id="bbel:109472758"/>
<keyword evidence="10 17" id="KW-0472">Membrane</keyword>
<keyword evidence="4" id="KW-0433">Leucine-rich repeat</keyword>
<evidence type="ECO:0000256" key="18">
    <source>
        <dbReference type="SAM" id="SignalP"/>
    </source>
</evidence>
<evidence type="ECO:0000256" key="15">
    <source>
        <dbReference type="PROSITE-ProRule" id="PRU00076"/>
    </source>
</evidence>